<reference evidence="2 4" key="2">
    <citation type="journal article" date="2014" name="BMC Genomics">
        <title>An improved genome release (version Mt4.0) for the model legume Medicago truncatula.</title>
        <authorList>
            <person name="Tang H."/>
            <person name="Krishnakumar V."/>
            <person name="Bidwell S."/>
            <person name="Rosen B."/>
            <person name="Chan A."/>
            <person name="Zhou S."/>
            <person name="Gentzbittel L."/>
            <person name="Childs K.L."/>
            <person name="Yandell M."/>
            <person name="Gundlach H."/>
            <person name="Mayer K.F."/>
            <person name="Schwartz D.C."/>
            <person name="Town C.D."/>
        </authorList>
    </citation>
    <scope>GENOME REANNOTATION</scope>
    <source>
        <strain evidence="2">A17</strain>
        <strain evidence="3 4">cv. Jemalong A17</strain>
    </source>
</reference>
<keyword evidence="4" id="KW-1185">Reference proteome</keyword>
<accession>A0A072VGN6</accession>
<feature type="compositionally biased region" description="Basic and acidic residues" evidence="1">
    <location>
        <begin position="1"/>
        <end position="15"/>
    </location>
</feature>
<feature type="region of interest" description="Disordered" evidence="1">
    <location>
        <begin position="1"/>
        <end position="44"/>
    </location>
</feature>
<feature type="region of interest" description="Disordered" evidence="1">
    <location>
        <begin position="81"/>
        <end position="141"/>
    </location>
</feature>
<proteinExistence type="predicted"/>
<dbReference type="STRING" id="3880.A0A072VGN6"/>
<reference evidence="3" key="3">
    <citation type="submission" date="2015-04" db="UniProtKB">
        <authorList>
            <consortium name="EnsemblPlants"/>
        </authorList>
    </citation>
    <scope>IDENTIFICATION</scope>
    <source>
        <strain evidence="3">cv. Jemalong A17</strain>
    </source>
</reference>
<evidence type="ECO:0000313" key="2">
    <source>
        <dbReference type="EMBL" id="KEH37315.1"/>
    </source>
</evidence>
<dbReference type="AlphaFoldDB" id="A0A072VGN6"/>
<name>A0A072VGN6_MEDTR</name>
<feature type="compositionally biased region" description="Basic residues" evidence="1">
    <location>
        <begin position="122"/>
        <end position="141"/>
    </location>
</feature>
<dbReference type="EnsemblPlants" id="KEH37315">
    <property type="protein sequence ID" value="KEH37315"/>
    <property type="gene ID" value="MTR_2g437470"/>
</dbReference>
<feature type="compositionally biased region" description="Polar residues" evidence="1">
    <location>
        <begin position="81"/>
        <end position="94"/>
    </location>
</feature>
<dbReference type="Proteomes" id="UP000002051">
    <property type="component" value="Chromosome 2"/>
</dbReference>
<organism evidence="2 4">
    <name type="scientific">Medicago truncatula</name>
    <name type="common">Barrel medic</name>
    <name type="synonym">Medicago tribuloides</name>
    <dbReference type="NCBI Taxonomy" id="3880"/>
    <lineage>
        <taxon>Eukaryota</taxon>
        <taxon>Viridiplantae</taxon>
        <taxon>Streptophyta</taxon>
        <taxon>Embryophyta</taxon>
        <taxon>Tracheophyta</taxon>
        <taxon>Spermatophyta</taxon>
        <taxon>Magnoliopsida</taxon>
        <taxon>eudicotyledons</taxon>
        <taxon>Gunneridae</taxon>
        <taxon>Pentapetalae</taxon>
        <taxon>rosids</taxon>
        <taxon>fabids</taxon>
        <taxon>Fabales</taxon>
        <taxon>Fabaceae</taxon>
        <taxon>Papilionoideae</taxon>
        <taxon>50 kb inversion clade</taxon>
        <taxon>NPAAA clade</taxon>
        <taxon>Hologalegina</taxon>
        <taxon>IRL clade</taxon>
        <taxon>Trifolieae</taxon>
        <taxon>Medicago</taxon>
    </lineage>
</organism>
<dbReference type="HOGENOM" id="CLU_1226410_0_0_1"/>
<protein>
    <submittedName>
        <fullName evidence="2 3">Uncharacterized protein</fullName>
    </submittedName>
</protein>
<gene>
    <name evidence="2" type="ordered locus">MTR_2g437470</name>
</gene>
<evidence type="ECO:0000313" key="3">
    <source>
        <dbReference type="EnsemblPlants" id="KEH37315"/>
    </source>
</evidence>
<dbReference type="EMBL" id="CM001218">
    <property type="protein sequence ID" value="KEH37315.1"/>
    <property type="molecule type" value="Genomic_DNA"/>
</dbReference>
<evidence type="ECO:0000313" key="4">
    <source>
        <dbReference type="Proteomes" id="UP000002051"/>
    </source>
</evidence>
<dbReference type="PANTHER" id="PTHR37255:SF1">
    <property type="entry name" value="OS07G0669600 PROTEIN"/>
    <property type="match status" value="1"/>
</dbReference>
<evidence type="ECO:0000256" key="1">
    <source>
        <dbReference type="SAM" id="MobiDB-lite"/>
    </source>
</evidence>
<reference evidence="2 4" key="1">
    <citation type="journal article" date="2011" name="Nature">
        <title>The Medicago genome provides insight into the evolution of rhizobial symbioses.</title>
        <authorList>
            <person name="Young N.D."/>
            <person name="Debelle F."/>
            <person name="Oldroyd G.E."/>
            <person name="Geurts R."/>
            <person name="Cannon S.B."/>
            <person name="Udvardi M.K."/>
            <person name="Benedito V.A."/>
            <person name="Mayer K.F."/>
            <person name="Gouzy J."/>
            <person name="Schoof H."/>
            <person name="Van de Peer Y."/>
            <person name="Proost S."/>
            <person name="Cook D.R."/>
            <person name="Meyers B.C."/>
            <person name="Spannagl M."/>
            <person name="Cheung F."/>
            <person name="De Mita S."/>
            <person name="Krishnakumar V."/>
            <person name="Gundlach H."/>
            <person name="Zhou S."/>
            <person name="Mudge J."/>
            <person name="Bharti A.K."/>
            <person name="Murray J.D."/>
            <person name="Naoumkina M.A."/>
            <person name="Rosen B."/>
            <person name="Silverstein K.A."/>
            <person name="Tang H."/>
            <person name="Rombauts S."/>
            <person name="Zhao P.X."/>
            <person name="Zhou P."/>
            <person name="Barbe V."/>
            <person name="Bardou P."/>
            <person name="Bechner M."/>
            <person name="Bellec A."/>
            <person name="Berger A."/>
            <person name="Berges H."/>
            <person name="Bidwell S."/>
            <person name="Bisseling T."/>
            <person name="Choisne N."/>
            <person name="Couloux A."/>
            <person name="Denny R."/>
            <person name="Deshpande S."/>
            <person name="Dai X."/>
            <person name="Doyle J.J."/>
            <person name="Dudez A.M."/>
            <person name="Farmer A.D."/>
            <person name="Fouteau S."/>
            <person name="Franken C."/>
            <person name="Gibelin C."/>
            <person name="Gish J."/>
            <person name="Goldstein S."/>
            <person name="Gonzalez A.J."/>
            <person name="Green P.J."/>
            <person name="Hallab A."/>
            <person name="Hartog M."/>
            <person name="Hua A."/>
            <person name="Humphray S.J."/>
            <person name="Jeong D.H."/>
            <person name="Jing Y."/>
            <person name="Jocker A."/>
            <person name="Kenton S.M."/>
            <person name="Kim D.J."/>
            <person name="Klee K."/>
            <person name="Lai H."/>
            <person name="Lang C."/>
            <person name="Lin S."/>
            <person name="Macmil S.L."/>
            <person name="Magdelenat G."/>
            <person name="Matthews L."/>
            <person name="McCorrison J."/>
            <person name="Monaghan E.L."/>
            <person name="Mun J.H."/>
            <person name="Najar F.Z."/>
            <person name="Nicholson C."/>
            <person name="Noirot C."/>
            <person name="O'Bleness M."/>
            <person name="Paule C.R."/>
            <person name="Poulain J."/>
            <person name="Prion F."/>
            <person name="Qin B."/>
            <person name="Qu C."/>
            <person name="Retzel E.F."/>
            <person name="Riddle C."/>
            <person name="Sallet E."/>
            <person name="Samain S."/>
            <person name="Samson N."/>
            <person name="Sanders I."/>
            <person name="Saurat O."/>
            <person name="Scarpelli C."/>
            <person name="Schiex T."/>
            <person name="Segurens B."/>
            <person name="Severin A.J."/>
            <person name="Sherrier D.J."/>
            <person name="Shi R."/>
            <person name="Sims S."/>
            <person name="Singer S.R."/>
            <person name="Sinharoy S."/>
            <person name="Sterck L."/>
            <person name="Viollet A."/>
            <person name="Wang B.B."/>
            <person name="Wang K."/>
            <person name="Wang M."/>
            <person name="Wang X."/>
            <person name="Warfsmann J."/>
            <person name="Weissenbach J."/>
            <person name="White D.D."/>
            <person name="White J.D."/>
            <person name="Wiley G.B."/>
            <person name="Wincker P."/>
            <person name="Xing Y."/>
            <person name="Yang L."/>
            <person name="Yao Z."/>
            <person name="Ying F."/>
            <person name="Zhai J."/>
            <person name="Zhou L."/>
            <person name="Zuber A."/>
            <person name="Denarie J."/>
            <person name="Dixon R.A."/>
            <person name="May G.D."/>
            <person name="Schwartz D.C."/>
            <person name="Rogers J."/>
            <person name="Quetier F."/>
            <person name="Town C.D."/>
            <person name="Roe B.A."/>
        </authorList>
    </citation>
    <scope>NUCLEOTIDE SEQUENCE [LARGE SCALE GENOMIC DNA]</scope>
    <source>
        <strain evidence="2">A17</strain>
        <strain evidence="3 4">cv. Jemalong A17</strain>
    </source>
</reference>
<dbReference type="PANTHER" id="PTHR37255">
    <property type="entry name" value="OS07G0669600 PROTEIN"/>
    <property type="match status" value="1"/>
</dbReference>
<sequence length="226" mass="25339">MAKEIETLTEDERRALRGSKFAPLPILPNSHKSKPRLAHPGGPVATNKAAALAKFLERKLKEPNGLASINPDLLEVAVKNAKQTVSTSGTSNSKRNVRHVESFGDSDASEEEQNDLPAVKECKKKKKKKKEKKKNKKRKNKKYAEDLWDKLEARYMPEDATSSIHPINLGFLDENEKTMNPLQDTLKKLLITSLQYACLDTMIVALLIEQDTPLCLGKNTLHQESQ</sequence>